<dbReference type="SMART" id="SM00244">
    <property type="entry name" value="PHB"/>
    <property type="match status" value="1"/>
</dbReference>
<accession>A0ABS7QRA2</accession>
<proteinExistence type="predicted"/>
<sequence length="250" mass="27835">MWGAVMLLAAFAAYCVGGLTRGRPGTVWLLTRCGAYRGTVRHTGLLWINPLLGRRRVDVRLRHWRSRPLEAADAGGARLHVTVLLVWRVRDTAKACFAVDDYERYLREQVEGTVTRVLSRLPADDFRGTGHTLRDTEYVGDALTRALAREMRPVGIEVFSARPVRVAYAPEVAEVMRRRHLAVLDARRRRAVLDDVVASVAETVRGLTERGLVAMDDGERKALVKDLTVAFCTASATSMTRTPGTARRTP</sequence>
<comment type="caution">
    <text evidence="2">The sequence shown here is derived from an EMBL/GenBank/DDBJ whole genome shotgun (WGS) entry which is preliminary data.</text>
</comment>
<name>A0ABS7QRA2_9ACTN</name>
<dbReference type="Proteomes" id="UP001198565">
    <property type="component" value="Unassembled WGS sequence"/>
</dbReference>
<dbReference type="Gene3D" id="3.30.479.30">
    <property type="entry name" value="Band 7 domain"/>
    <property type="match status" value="1"/>
</dbReference>
<dbReference type="InterPro" id="IPR036013">
    <property type="entry name" value="Band_7/SPFH_dom_sf"/>
</dbReference>
<dbReference type="SUPFAM" id="SSF117892">
    <property type="entry name" value="Band 7/SPFH domain"/>
    <property type="match status" value="1"/>
</dbReference>
<evidence type="ECO:0000313" key="2">
    <source>
        <dbReference type="EMBL" id="MBY8885717.1"/>
    </source>
</evidence>
<dbReference type="Pfam" id="PF01145">
    <property type="entry name" value="Band_7"/>
    <property type="match status" value="1"/>
</dbReference>
<organism evidence="2 3">
    <name type="scientific">Streptantibioticus parmotrematis</name>
    <dbReference type="NCBI Taxonomy" id="2873249"/>
    <lineage>
        <taxon>Bacteria</taxon>
        <taxon>Bacillati</taxon>
        <taxon>Actinomycetota</taxon>
        <taxon>Actinomycetes</taxon>
        <taxon>Kitasatosporales</taxon>
        <taxon>Streptomycetaceae</taxon>
        <taxon>Streptantibioticus</taxon>
    </lineage>
</organism>
<gene>
    <name evidence="2" type="ORF">K7472_12770</name>
</gene>
<reference evidence="2 3" key="1">
    <citation type="submission" date="2021-08" db="EMBL/GenBank/DDBJ databases">
        <title>Streptomyces sp. PTM05 isolated from lichen.</title>
        <authorList>
            <person name="Somphong A."/>
            <person name="Phongsopitanun W."/>
            <person name="Tanasupawat S."/>
        </authorList>
    </citation>
    <scope>NUCLEOTIDE SEQUENCE [LARGE SCALE GENOMIC DNA]</scope>
    <source>
        <strain evidence="2 3">Ptm05</strain>
    </source>
</reference>
<keyword evidence="3" id="KW-1185">Reference proteome</keyword>
<evidence type="ECO:0000259" key="1">
    <source>
        <dbReference type="SMART" id="SM00244"/>
    </source>
</evidence>
<dbReference type="InterPro" id="IPR001107">
    <property type="entry name" value="Band_7"/>
</dbReference>
<evidence type="ECO:0000313" key="3">
    <source>
        <dbReference type="Proteomes" id="UP001198565"/>
    </source>
</evidence>
<protein>
    <recommendedName>
        <fullName evidence="1">Band 7 domain-containing protein</fullName>
    </recommendedName>
</protein>
<dbReference type="PANTHER" id="PTHR43446">
    <property type="entry name" value="MEMBRANE PROTEIN-RELATED"/>
    <property type="match status" value="1"/>
</dbReference>
<dbReference type="PANTHER" id="PTHR43446:SF1">
    <property type="entry name" value="BAND 7 DOMAIN-CONTAINING PROTEIN"/>
    <property type="match status" value="1"/>
</dbReference>
<dbReference type="EMBL" id="JAINVZ010000007">
    <property type="protein sequence ID" value="MBY8885717.1"/>
    <property type="molecule type" value="Genomic_DNA"/>
</dbReference>
<feature type="domain" description="Band 7" evidence="1">
    <location>
        <begin position="17"/>
        <end position="180"/>
    </location>
</feature>